<organism evidence="2 3">
    <name type="scientific">Thermaerobacter composti</name>
    <dbReference type="NCBI Taxonomy" id="554949"/>
    <lineage>
        <taxon>Bacteria</taxon>
        <taxon>Bacillati</taxon>
        <taxon>Bacillota</taxon>
        <taxon>Clostridia</taxon>
        <taxon>Eubacteriales</taxon>
        <taxon>Clostridiales Family XVII. Incertae Sedis</taxon>
        <taxon>Thermaerobacter</taxon>
    </lineage>
</organism>
<keyword evidence="3" id="KW-1185">Reference proteome</keyword>
<sequence>MGRSGLAAATLALALAIAVRWILHRPLLPLRLRVRWRGRRLTAALMVGWPRLAYRAWITGRLPGPLRRRHSVHLPGVGPLRPPARDGRRRGTRILHLRPAPGAAAAGGPAASHPWRRLLAGDRWEIRRLSLRIVAGVVDAAATAWLAGSLWALTGAAAAVAGRRATGPVDVRVEPAFGRHAWALELECIARLPLWETMSAAWSLRSRRPPAAPAAGPRRGPRRPGAQP</sequence>
<feature type="region of interest" description="Disordered" evidence="1">
    <location>
        <begin position="206"/>
        <end position="228"/>
    </location>
</feature>
<evidence type="ECO:0000313" key="2">
    <source>
        <dbReference type="EMBL" id="WPD20106.1"/>
    </source>
</evidence>
<gene>
    <name evidence="2" type="ORF">Q5761_05590</name>
</gene>
<dbReference type="EMBL" id="CP132508">
    <property type="protein sequence ID" value="WPD20106.1"/>
    <property type="molecule type" value="Genomic_DNA"/>
</dbReference>
<name>A0ABZ0QRW7_9FIRM</name>
<evidence type="ECO:0000313" key="3">
    <source>
        <dbReference type="Proteomes" id="UP001304683"/>
    </source>
</evidence>
<dbReference type="Proteomes" id="UP001304683">
    <property type="component" value="Chromosome"/>
</dbReference>
<reference evidence="2 3" key="1">
    <citation type="submission" date="2023-08" db="EMBL/GenBank/DDBJ databases">
        <title>Genome sequence of Thermaerobacter compostii strain Ins1, a spore-forming filamentous bacterium isolated from a deep geothermal reservoir.</title>
        <authorList>
            <person name="Bregnard D."/>
            <person name="Gonzalez D."/>
            <person name="Junier P."/>
        </authorList>
    </citation>
    <scope>NUCLEOTIDE SEQUENCE [LARGE SCALE GENOMIC DNA]</scope>
    <source>
        <strain evidence="2 3">Ins1</strain>
    </source>
</reference>
<dbReference type="RefSeq" id="WP_318751500.1">
    <property type="nucleotide sequence ID" value="NZ_CP132508.1"/>
</dbReference>
<feature type="compositionally biased region" description="Low complexity" evidence="1">
    <location>
        <begin position="213"/>
        <end position="228"/>
    </location>
</feature>
<proteinExistence type="predicted"/>
<evidence type="ECO:0000256" key="1">
    <source>
        <dbReference type="SAM" id="MobiDB-lite"/>
    </source>
</evidence>
<evidence type="ECO:0008006" key="4">
    <source>
        <dbReference type="Google" id="ProtNLM"/>
    </source>
</evidence>
<accession>A0ABZ0QRW7</accession>
<protein>
    <recommendedName>
        <fullName evidence="4">DUF2953 domain-containing protein</fullName>
    </recommendedName>
</protein>